<feature type="transmembrane region" description="Helical" evidence="2">
    <location>
        <begin position="106"/>
        <end position="130"/>
    </location>
</feature>
<dbReference type="PANTHER" id="PTHR30487:SF0">
    <property type="entry name" value="PREPILIN LEADER PEPTIDASE_N-METHYLTRANSFERASE-RELATED"/>
    <property type="match status" value="1"/>
</dbReference>
<feature type="domain" description="Prepilin type IV endopeptidase peptidase" evidence="3">
    <location>
        <begin position="61"/>
        <end position="157"/>
    </location>
</feature>
<comment type="caution">
    <text evidence="4">The sequence shown here is derived from an EMBL/GenBank/DDBJ whole genome shotgun (WGS) entry which is preliminary data.</text>
</comment>
<dbReference type="PANTHER" id="PTHR30487">
    <property type="entry name" value="TYPE 4 PREPILIN-LIKE PROTEINS LEADER PEPTIDE-PROCESSING ENZYME"/>
    <property type="match status" value="1"/>
</dbReference>
<dbReference type="RefSeq" id="WP_346054873.1">
    <property type="nucleotide sequence ID" value="NZ_BAABIB010000085.1"/>
</dbReference>
<feature type="transmembrane region" description="Helical" evidence="2">
    <location>
        <begin position="183"/>
        <end position="202"/>
    </location>
</feature>
<dbReference type="InterPro" id="IPR050882">
    <property type="entry name" value="Prepilin_peptidase/N-MTase"/>
</dbReference>
<protein>
    <recommendedName>
        <fullName evidence="3">Prepilin type IV endopeptidase peptidase domain-containing protein</fullName>
    </recommendedName>
</protein>
<feature type="transmembrane region" description="Helical" evidence="2">
    <location>
        <begin position="79"/>
        <end position="99"/>
    </location>
</feature>
<evidence type="ECO:0000259" key="3">
    <source>
        <dbReference type="Pfam" id="PF01478"/>
    </source>
</evidence>
<dbReference type="Gene3D" id="1.20.120.1220">
    <property type="match status" value="1"/>
</dbReference>
<keyword evidence="2" id="KW-0472">Membrane</keyword>
<dbReference type="Proteomes" id="UP001500192">
    <property type="component" value="Unassembled WGS sequence"/>
</dbReference>
<dbReference type="EMBL" id="BAABIB010000085">
    <property type="protein sequence ID" value="GAA5169270.1"/>
    <property type="molecule type" value="Genomic_DNA"/>
</dbReference>
<reference evidence="5" key="1">
    <citation type="journal article" date="2019" name="Int. J. Syst. Evol. Microbiol.">
        <title>The Global Catalogue of Microorganisms (GCM) 10K type strain sequencing project: providing services to taxonomists for standard genome sequencing and annotation.</title>
        <authorList>
            <consortium name="The Broad Institute Genomics Platform"/>
            <consortium name="The Broad Institute Genome Sequencing Center for Infectious Disease"/>
            <person name="Wu L."/>
            <person name="Ma J."/>
        </authorList>
    </citation>
    <scope>NUCLEOTIDE SEQUENCE [LARGE SCALE GENOMIC DNA]</scope>
    <source>
        <strain evidence="5">JCM 18054</strain>
    </source>
</reference>
<evidence type="ECO:0000313" key="4">
    <source>
        <dbReference type="EMBL" id="GAA5169270.1"/>
    </source>
</evidence>
<gene>
    <name evidence="4" type="ORF">GCM10023214_46170</name>
</gene>
<organism evidence="4 5">
    <name type="scientific">Amycolatopsis dongchuanensis</name>
    <dbReference type="NCBI Taxonomy" id="1070866"/>
    <lineage>
        <taxon>Bacteria</taxon>
        <taxon>Bacillati</taxon>
        <taxon>Actinomycetota</taxon>
        <taxon>Actinomycetes</taxon>
        <taxon>Pseudonocardiales</taxon>
        <taxon>Pseudonocardiaceae</taxon>
        <taxon>Amycolatopsis</taxon>
    </lineage>
</organism>
<feature type="transmembrane region" description="Helical" evidence="2">
    <location>
        <begin position="55"/>
        <end position="73"/>
    </location>
</feature>
<accession>A0ABP9QYA1</accession>
<feature type="transmembrane region" description="Helical" evidence="2">
    <location>
        <begin position="150"/>
        <end position="171"/>
    </location>
</feature>
<proteinExistence type="inferred from homology"/>
<evidence type="ECO:0000256" key="2">
    <source>
        <dbReference type="SAM" id="Phobius"/>
    </source>
</evidence>
<keyword evidence="2" id="KW-0812">Transmembrane</keyword>
<dbReference type="Pfam" id="PF01478">
    <property type="entry name" value="Peptidase_A24"/>
    <property type="match status" value="1"/>
</dbReference>
<evidence type="ECO:0000256" key="1">
    <source>
        <dbReference type="ARBA" id="ARBA00005801"/>
    </source>
</evidence>
<comment type="similarity">
    <text evidence="1">Belongs to the peptidase A24 family.</text>
</comment>
<dbReference type="InterPro" id="IPR000045">
    <property type="entry name" value="Prepilin_IV_endopep_pep"/>
</dbReference>
<evidence type="ECO:0000313" key="5">
    <source>
        <dbReference type="Proteomes" id="UP001500192"/>
    </source>
</evidence>
<keyword evidence="5" id="KW-1185">Reference proteome</keyword>
<sequence>MLTGWAAAGAGLALGLRVLPPAWTLGARELVASAVLTAALFAAVGWRFGWGIDLVAYSTFSLVVAPLAVIDFLERRLPSALILAGLLALGTIFGLGAVLTAGYADFLRAVAGMVVLGLAYLVLALAAGGLGAGDVKLAGLLGLALGWQSWTVVMVGTVAGWLLAAVARLVLRAMGRMSRDAPMPLGPYLALGALVTILGGLAH</sequence>
<keyword evidence="2" id="KW-1133">Transmembrane helix</keyword>
<name>A0ABP9QYA1_9PSEU</name>